<feature type="region of interest" description="Disordered" evidence="1">
    <location>
        <begin position="1"/>
        <end position="23"/>
    </location>
</feature>
<evidence type="ECO:0000313" key="3">
    <source>
        <dbReference type="EMBL" id="KOO34575.1"/>
    </source>
</evidence>
<dbReference type="Gene3D" id="1.10.3970.10">
    <property type="entry name" value="BSD domain"/>
    <property type="match status" value="1"/>
</dbReference>
<dbReference type="InterPro" id="IPR005607">
    <property type="entry name" value="BSD_dom"/>
</dbReference>
<dbReference type="InterPro" id="IPR035925">
    <property type="entry name" value="BSD_dom_sf"/>
</dbReference>
<proteinExistence type="predicted"/>
<dbReference type="EMBL" id="JWZX01001170">
    <property type="protein sequence ID" value="KOO34575.1"/>
    <property type="molecule type" value="Genomic_DNA"/>
</dbReference>
<dbReference type="SUPFAM" id="SSF140383">
    <property type="entry name" value="BSD domain-like"/>
    <property type="match status" value="1"/>
</dbReference>
<feature type="compositionally biased region" description="Basic and acidic residues" evidence="1">
    <location>
        <begin position="1"/>
        <end position="12"/>
    </location>
</feature>
<feature type="domain" description="BSD" evidence="2">
    <location>
        <begin position="99"/>
        <end position="130"/>
    </location>
</feature>
<name>A0A0M0K6Z5_9EUKA</name>
<evidence type="ECO:0000259" key="2">
    <source>
        <dbReference type="PROSITE" id="PS50858"/>
    </source>
</evidence>
<evidence type="ECO:0000313" key="4">
    <source>
        <dbReference type="Proteomes" id="UP000037460"/>
    </source>
</evidence>
<dbReference type="PROSITE" id="PS50858">
    <property type="entry name" value="BSD"/>
    <property type="match status" value="1"/>
</dbReference>
<dbReference type="Proteomes" id="UP000037460">
    <property type="component" value="Unassembled WGS sequence"/>
</dbReference>
<reference evidence="4" key="1">
    <citation type="journal article" date="2015" name="PLoS Genet.">
        <title>Genome Sequence and Transcriptome Analyses of Chrysochromulina tobin: Metabolic Tools for Enhanced Algal Fitness in the Prominent Order Prymnesiales (Haptophyceae).</title>
        <authorList>
            <person name="Hovde B.T."/>
            <person name="Deodato C.R."/>
            <person name="Hunsperger H.M."/>
            <person name="Ryken S.A."/>
            <person name="Yost W."/>
            <person name="Jha R.K."/>
            <person name="Patterson J."/>
            <person name="Monnat R.J. Jr."/>
            <person name="Barlow S.B."/>
            <person name="Starkenburg S.R."/>
            <person name="Cattolico R.A."/>
        </authorList>
    </citation>
    <scope>NUCLEOTIDE SEQUENCE</scope>
    <source>
        <strain evidence="4">CCMP291</strain>
    </source>
</reference>
<accession>A0A0M0K6Z5</accession>
<protein>
    <recommendedName>
        <fullName evidence="2">BSD domain-containing protein</fullName>
    </recommendedName>
</protein>
<feature type="region of interest" description="Disordered" evidence="1">
    <location>
        <begin position="54"/>
        <end position="73"/>
    </location>
</feature>
<organism evidence="3 4">
    <name type="scientific">Chrysochromulina tobinii</name>
    <dbReference type="NCBI Taxonomy" id="1460289"/>
    <lineage>
        <taxon>Eukaryota</taxon>
        <taxon>Haptista</taxon>
        <taxon>Haptophyta</taxon>
        <taxon>Prymnesiophyceae</taxon>
        <taxon>Prymnesiales</taxon>
        <taxon>Chrysochromulinaceae</taxon>
        <taxon>Chrysochromulina</taxon>
    </lineage>
</organism>
<keyword evidence="4" id="KW-1185">Reference proteome</keyword>
<comment type="caution">
    <text evidence="3">The sequence shown here is derived from an EMBL/GenBank/DDBJ whole genome shotgun (WGS) entry which is preliminary data.</text>
</comment>
<gene>
    <name evidence="3" type="ORF">Ctob_007876</name>
</gene>
<evidence type="ECO:0000256" key="1">
    <source>
        <dbReference type="SAM" id="MobiDB-lite"/>
    </source>
</evidence>
<dbReference type="AlphaFoldDB" id="A0A0M0K6Z5"/>
<dbReference type="Pfam" id="PF03909">
    <property type="entry name" value="BSD"/>
    <property type="match status" value="1"/>
</dbReference>
<sequence>MGQDGSKSKAADDAGGVGDDSGVSLWEGVPEPVLWLVQAQVRALLTNHSSALAHRPESLQTGGGDDSDDEMMSPRRAGELQMNEAALAHSALRDKTLAPRLQRALDKLVPAHLSEAAFWDNFFSHVDVIKVQIVTDYLTAQDTARAERMRKHEAWVQLFDAMEPEMRIDLRRAAERIAARQQPPPPSAVELQLGLDQHRSPCWRPDGEAWLEYVEDGPFEVLKVLKRTLERRGEYDALMGGTVPAKRVTGV</sequence>